<feature type="region of interest" description="Disordered" evidence="4">
    <location>
        <begin position="771"/>
        <end position="809"/>
    </location>
</feature>
<feature type="compositionally biased region" description="Polar residues" evidence="4">
    <location>
        <begin position="522"/>
        <end position="531"/>
    </location>
</feature>
<dbReference type="SUPFAM" id="SSF57716">
    <property type="entry name" value="Glucocorticoid receptor-like (DNA-binding domain)"/>
    <property type="match status" value="1"/>
</dbReference>
<comment type="caution">
    <text evidence="7">The sequence shown here is derived from an EMBL/GenBank/DDBJ whole genome shotgun (WGS) entry which is preliminary data.</text>
</comment>
<protein>
    <submittedName>
        <fullName evidence="7">Uncharacterized protein</fullName>
    </submittedName>
</protein>
<dbReference type="GO" id="GO:0008270">
    <property type="term" value="F:zinc ion binding"/>
    <property type="evidence" value="ECO:0007669"/>
    <property type="project" value="UniProtKB-KW"/>
</dbReference>
<feature type="compositionally biased region" description="Low complexity" evidence="4">
    <location>
        <begin position="445"/>
        <end position="474"/>
    </location>
</feature>
<dbReference type="GO" id="GO:0005634">
    <property type="term" value="C:nucleus"/>
    <property type="evidence" value="ECO:0007669"/>
    <property type="project" value="UniProtKB-SubCell"/>
</dbReference>
<feature type="compositionally biased region" description="Polar residues" evidence="4">
    <location>
        <begin position="144"/>
        <end position="161"/>
    </location>
</feature>
<feature type="compositionally biased region" description="Acidic residues" evidence="4">
    <location>
        <begin position="75"/>
        <end position="84"/>
    </location>
</feature>
<feature type="DNA-binding region" description="Homeobox" evidence="2">
    <location>
        <begin position="1055"/>
        <end position="1114"/>
    </location>
</feature>
<keyword evidence="2 3" id="KW-0371">Homeobox</keyword>
<evidence type="ECO:0000256" key="2">
    <source>
        <dbReference type="PROSITE-ProRule" id="PRU00108"/>
    </source>
</evidence>
<feature type="compositionally biased region" description="Low complexity" evidence="4">
    <location>
        <begin position="543"/>
        <end position="552"/>
    </location>
</feature>
<feature type="compositionally biased region" description="Basic and acidic residues" evidence="4">
    <location>
        <begin position="553"/>
        <end position="562"/>
    </location>
</feature>
<keyword evidence="1" id="KW-0479">Metal-binding</keyword>
<dbReference type="InterPro" id="IPR009057">
    <property type="entry name" value="Homeodomain-like_sf"/>
</dbReference>
<dbReference type="CDD" id="cd00086">
    <property type="entry name" value="homeodomain"/>
    <property type="match status" value="1"/>
</dbReference>
<evidence type="ECO:0000313" key="8">
    <source>
        <dbReference type="Proteomes" id="UP001190700"/>
    </source>
</evidence>
<dbReference type="AlphaFoldDB" id="A0AAE0C3A5"/>
<dbReference type="GO" id="GO:0043565">
    <property type="term" value="F:sequence-specific DNA binding"/>
    <property type="evidence" value="ECO:0007669"/>
    <property type="project" value="InterPro"/>
</dbReference>
<feature type="region of interest" description="Disordered" evidence="4">
    <location>
        <begin position="940"/>
        <end position="1003"/>
    </location>
</feature>
<feature type="compositionally biased region" description="Basic residues" evidence="4">
    <location>
        <begin position="705"/>
        <end position="715"/>
    </location>
</feature>
<feature type="region of interest" description="Disordered" evidence="4">
    <location>
        <begin position="652"/>
        <end position="720"/>
    </location>
</feature>
<evidence type="ECO:0000259" key="6">
    <source>
        <dbReference type="PROSITE" id="PS50114"/>
    </source>
</evidence>
<dbReference type="InterPro" id="IPR013088">
    <property type="entry name" value="Znf_NHR/GATA"/>
</dbReference>
<keyword evidence="1" id="KW-0862">Zinc</keyword>
<feature type="domain" description="Homeobox" evidence="5">
    <location>
        <begin position="1053"/>
        <end position="1113"/>
    </location>
</feature>
<feature type="compositionally biased region" description="Basic and acidic residues" evidence="4">
    <location>
        <begin position="345"/>
        <end position="355"/>
    </location>
</feature>
<feature type="region of interest" description="Disordered" evidence="4">
    <location>
        <begin position="144"/>
        <end position="189"/>
    </location>
</feature>
<dbReference type="InterPro" id="IPR001356">
    <property type="entry name" value="HD"/>
</dbReference>
<dbReference type="CDD" id="cd00202">
    <property type="entry name" value="ZnF_GATA"/>
    <property type="match status" value="1"/>
</dbReference>
<name>A0AAE0C3A5_9CHLO</name>
<gene>
    <name evidence="7" type="ORF">CYMTET_43429</name>
</gene>
<dbReference type="PROSITE" id="PS50114">
    <property type="entry name" value="GATA_ZN_FINGER_2"/>
    <property type="match status" value="1"/>
</dbReference>
<dbReference type="EMBL" id="LGRX02029252">
    <property type="protein sequence ID" value="KAK3247064.1"/>
    <property type="molecule type" value="Genomic_DNA"/>
</dbReference>
<dbReference type="SMART" id="SM00389">
    <property type="entry name" value="HOX"/>
    <property type="match status" value="1"/>
</dbReference>
<keyword evidence="1" id="KW-0863">Zinc-finger</keyword>
<dbReference type="SMART" id="SM00401">
    <property type="entry name" value="ZnF_GATA"/>
    <property type="match status" value="1"/>
</dbReference>
<feature type="compositionally biased region" description="Acidic residues" evidence="4">
    <location>
        <begin position="52"/>
        <end position="62"/>
    </location>
</feature>
<dbReference type="Gene3D" id="1.10.10.60">
    <property type="entry name" value="Homeodomain-like"/>
    <property type="match status" value="1"/>
</dbReference>
<evidence type="ECO:0000256" key="4">
    <source>
        <dbReference type="SAM" id="MobiDB-lite"/>
    </source>
</evidence>
<evidence type="ECO:0000313" key="7">
    <source>
        <dbReference type="EMBL" id="KAK3247064.1"/>
    </source>
</evidence>
<feature type="compositionally biased region" description="Low complexity" evidence="4">
    <location>
        <begin position="977"/>
        <end position="1003"/>
    </location>
</feature>
<dbReference type="PROSITE" id="PS50071">
    <property type="entry name" value="HOMEOBOX_2"/>
    <property type="match status" value="1"/>
</dbReference>
<organism evidence="7 8">
    <name type="scientific">Cymbomonas tetramitiformis</name>
    <dbReference type="NCBI Taxonomy" id="36881"/>
    <lineage>
        <taxon>Eukaryota</taxon>
        <taxon>Viridiplantae</taxon>
        <taxon>Chlorophyta</taxon>
        <taxon>Pyramimonadophyceae</taxon>
        <taxon>Pyramimonadales</taxon>
        <taxon>Pyramimonadaceae</taxon>
        <taxon>Cymbomonas</taxon>
    </lineage>
</organism>
<feature type="domain" description="GATA-type" evidence="6">
    <location>
        <begin position="391"/>
        <end position="417"/>
    </location>
</feature>
<accession>A0AAE0C3A5</accession>
<feature type="compositionally biased region" description="Polar residues" evidence="4">
    <location>
        <begin position="274"/>
        <end position="291"/>
    </location>
</feature>
<feature type="region of interest" description="Disordered" evidence="4">
    <location>
        <begin position="211"/>
        <end position="562"/>
    </location>
</feature>
<reference evidence="7 8" key="1">
    <citation type="journal article" date="2015" name="Genome Biol. Evol.">
        <title>Comparative Genomics of a Bacterivorous Green Alga Reveals Evolutionary Causalities and Consequences of Phago-Mixotrophic Mode of Nutrition.</title>
        <authorList>
            <person name="Burns J.A."/>
            <person name="Paasch A."/>
            <person name="Narechania A."/>
            <person name="Kim E."/>
        </authorList>
    </citation>
    <scope>NUCLEOTIDE SEQUENCE [LARGE SCALE GENOMIC DNA]</scope>
    <source>
        <strain evidence="7 8">PLY_AMNH</strain>
    </source>
</reference>
<comment type="subcellular location">
    <subcellularLocation>
        <location evidence="2 3">Nucleus</location>
    </subcellularLocation>
</comment>
<feature type="region of interest" description="Disordered" evidence="4">
    <location>
        <begin position="1113"/>
        <end position="1212"/>
    </location>
</feature>
<keyword evidence="2 3" id="KW-0539">Nucleus</keyword>
<dbReference type="GO" id="GO:0006355">
    <property type="term" value="P:regulation of DNA-templated transcription"/>
    <property type="evidence" value="ECO:0007669"/>
    <property type="project" value="InterPro"/>
</dbReference>
<dbReference type="Pfam" id="PF00046">
    <property type="entry name" value="Homeodomain"/>
    <property type="match status" value="1"/>
</dbReference>
<keyword evidence="8" id="KW-1185">Reference proteome</keyword>
<dbReference type="Proteomes" id="UP001190700">
    <property type="component" value="Unassembled WGS sequence"/>
</dbReference>
<evidence type="ECO:0000259" key="5">
    <source>
        <dbReference type="PROSITE" id="PS50071"/>
    </source>
</evidence>
<proteinExistence type="predicted"/>
<feature type="compositionally biased region" description="Low complexity" evidence="4">
    <location>
        <begin position="1160"/>
        <end position="1177"/>
    </location>
</feature>
<dbReference type="Gene3D" id="3.30.50.10">
    <property type="entry name" value="Erythroid Transcription Factor GATA-1, subunit A"/>
    <property type="match status" value="1"/>
</dbReference>
<dbReference type="InterPro" id="IPR000679">
    <property type="entry name" value="Znf_GATA"/>
</dbReference>
<feature type="compositionally biased region" description="Gly residues" evidence="4">
    <location>
        <begin position="259"/>
        <end position="271"/>
    </location>
</feature>
<sequence>MEVPSSGLQSEHLVAELQGNLSEGLADELRQAAVRTAAVYFEAQLTSGIQETEAEDFGDTMDTDSRQNTPRSEENAEYPEEEERDAAPAVVGEVLREAPSATAEEPLSAEGDGKPNFVKSLGCSKCRFNGLGCGACRRRGTWKCTSSQDALTPSPPSTKTQGDAEEQADTVEASAEMSSPGPVGRIPHTLGGLAKAMLAKKEKESELVLKAEAEAAEGAPEAEVKGMAAAVEGTAEDADALMDSKGSTGGSLSRDAGAGTAGLGSGPGTGGQTSVMNTRLTRSSLRGASSDSPERSAVAPTEARSPMVDLAQDRSPPAQVTLAPGPFSKVQQVGKDASTPPSQSVEKDTVKDDKKKVKSGNVNTQIPNKLPPVRTSGIAPGRDPKPPPGACNHCGETESPQWRKGPSDKPHLCNACGTRYLRTGSLQHSGHRRGSSNKGSNLSRGSGASGNKAAAAAKASAQVEQAKTQAAEKAAAPKDSGGGGRGVSARSVASTAKAVAAESGQPVVASSTRELRPRAPPATTSEVSAEDTTARGGRKRRSNNAQAEASSAEARDTPVKRLRRDREHAHPITPLSIPTCTVFGTPDGSNTPDGVVPNTPLAADILFMLQKGTYATGQGARNNLAAALTPPAGAPPDTPTVAGMLEMLRDGQMWSPPPEGAQVGEVRFQDGEGGTGDRGGDTSDVGETAGSPGESNGSPQGARRVGGRRTMRRARRDVSNAADMWASPRLPHDLAGFPELFHAESGTVPYPVNAKLEVVGTGADIRAAANDPEEEGVGCSEPLTNAEAAGPAEEEVALDGGAPLSGGELPEEAKTLNSLAAPAAGQMQLPSMQHLESVALAAANHLAAANGGAMASNPAAAAAAAAAAMCQAMGLSAEAGAAAAAQAMAAFGLPACMEIGQAMQEPVAMAVVREEPQDQEPAKLLDAQLAAVSMMHGVATVPTEEDPARKANGEEEGAEAAAAAGPPAHDRTESALPASNEAPAMSSSAPASGAAATTATAADHAAQPQLAPAAVLPAGSRLPAAVSMNVVAPSWGPWPTPASSQEVPEPSDSAQVMKRRRLNKPQRAALIAAFERDPAPGKSARKQLAAEVGISLSQVTSWFHRHTKSLQMKAKGGTLDGGSAPATSSGCKTADDEQDDTLDHEVEDEDDDAASPQPPTLTDTTADAAAPADAAQASETVAAPQEPPPPEPVESTLSAAKATSVSPGKPAAGLVSTDTMVASYTSTQWQSAVPSAQASASASAAS</sequence>
<evidence type="ECO:0000256" key="3">
    <source>
        <dbReference type="RuleBase" id="RU000682"/>
    </source>
</evidence>
<feature type="region of interest" description="Disordered" evidence="4">
    <location>
        <begin position="48"/>
        <end position="114"/>
    </location>
</feature>
<feature type="compositionally biased region" description="Polar residues" evidence="4">
    <location>
        <begin position="1195"/>
        <end position="1206"/>
    </location>
</feature>
<dbReference type="Pfam" id="PF00320">
    <property type="entry name" value="GATA"/>
    <property type="match status" value="1"/>
</dbReference>
<dbReference type="SUPFAM" id="SSF46689">
    <property type="entry name" value="Homeodomain-like"/>
    <property type="match status" value="1"/>
</dbReference>
<keyword evidence="2 3" id="KW-0238">DNA-binding</keyword>
<feature type="compositionally biased region" description="Acidic residues" evidence="4">
    <location>
        <begin position="1136"/>
        <end position="1153"/>
    </location>
</feature>
<evidence type="ECO:0000256" key="1">
    <source>
        <dbReference type="PROSITE-ProRule" id="PRU00094"/>
    </source>
</evidence>